<feature type="transmembrane region" description="Helical" evidence="1">
    <location>
        <begin position="202"/>
        <end position="222"/>
    </location>
</feature>
<reference evidence="2 3" key="1">
    <citation type="submission" date="2017-01" db="EMBL/GenBank/DDBJ databases">
        <title>Draft sequence of Acidihalobacter ferrooxidans strain DSM 14175 (strain V8).</title>
        <authorList>
            <person name="Khaleque H.N."/>
            <person name="Ramsay J.P."/>
            <person name="Murphy R.J.T."/>
            <person name="Kaksonen A.H."/>
            <person name="Boxall N.J."/>
            <person name="Watkin E.L.J."/>
        </authorList>
    </citation>
    <scope>NUCLEOTIDE SEQUENCE [LARGE SCALE GENOMIC DNA]</scope>
    <source>
        <strain evidence="2 3">V8</strain>
    </source>
</reference>
<accession>A0A1P8UG30</accession>
<dbReference type="Proteomes" id="UP000243807">
    <property type="component" value="Chromosome"/>
</dbReference>
<feature type="transmembrane region" description="Helical" evidence="1">
    <location>
        <begin position="159"/>
        <end position="181"/>
    </location>
</feature>
<dbReference type="AlphaFoldDB" id="A0A1P8UG30"/>
<evidence type="ECO:0000313" key="2">
    <source>
        <dbReference type="EMBL" id="APZ42765.1"/>
    </source>
</evidence>
<protein>
    <recommendedName>
        <fullName evidence="4">DUF2232 domain-containing protein</fullName>
    </recommendedName>
</protein>
<feature type="transmembrane region" description="Helical" evidence="1">
    <location>
        <begin position="257"/>
        <end position="284"/>
    </location>
</feature>
<name>A0A1P8UG30_9GAMM</name>
<dbReference type="STRING" id="1765967.BW247_06375"/>
<sequence>MRKLATFIMAGRLQAVSIAVLLAILGVFVPPFTLLSGAVIALVALRKGAMPALVVIGWGTLLLSALTLGLFGQFAIGVIYAFAQWLPILGAALLLRRTVSWSVVMQAIALVGMFGVVLTQLLYPNAAQLWQGVLQTSLAGTLERIGMNANEASTAISDVAQYFTGIFAVSIALGVAISLTLGRAWQAMLYNPGGFREEFTQWRIGQPFALAMLVLVLAAVVLRNTLLVQLMLVGLVPFLLQALGLVHGLVKQSGMNIGWLIAMYALLVFATVQVAALLAAVALADCFVDIRSRLAKRP</sequence>
<feature type="transmembrane region" description="Helical" evidence="1">
    <location>
        <begin position="228"/>
        <end position="250"/>
    </location>
</feature>
<evidence type="ECO:0000256" key="1">
    <source>
        <dbReference type="SAM" id="Phobius"/>
    </source>
</evidence>
<feature type="transmembrane region" description="Helical" evidence="1">
    <location>
        <begin position="77"/>
        <end position="95"/>
    </location>
</feature>
<organism evidence="2 3">
    <name type="scientific">Acidihalobacter ferrooxydans</name>
    <dbReference type="NCBI Taxonomy" id="1765967"/>
    <lineage>
        <taxon>Bacteria</taxon>
        <taxon>Pseudomonadati</taxon>
        <taxon>Pseudomonadota</taxon>
        <taxon>Gammaproteobacteria</taxon>
        <taxon>Chromatiales</taxon>
        <taxon>Ectothiorhodospiraceae</taxon>
        <taxon>Acidihalobacter</taxon>
    </lineage>
</organism>
<keyword evidence="1" id="KW-0472">Membrane</keyword>
<dbReference type="OrthoDB" id="5659946at2"/>
<evidence type="ECO:0008006" key="4">
    <source>
        <dbReference type="Google" id="ProtNLM"/>
    </source>
</evidence>
<dbReference type="KEGG" id="afy:BW247_06375"/>
<dbReference type="RefSeq" id="WP_076836414.1">
    <property type="nucleotide sequence ID" value="NZ_CP019434.1"/>
</dbReference>
<keyword evidence="3" id="KW-1185">Reference proteome</keyword>
<keyword evidence="1" id="KW-1133">Transmembrane helix</keyword>
<gene>
    <name evidence="2" type="ORF">BW247_06375</name>
</gene>
<proteinExistence type="predicted"/>
<keyword evidence="1" id="KW-0812">Transmembrane</keyword>
<feature type="transmembrane region" description="Helical" evidence="1">
    <location>
        <begin position="52"/>
        <end position="71"/>
    </location>
</feature>
<evidence type="ECO:0000313" key="3">
    <source>
        <dbReference type="Proteomes" id="UP000243807"/>
    </source>
</evidence>
<feature type="transmembrane region" description="Helical" evidence="1">
    <location>
        <begin position="102"/>
        <end position="123"/>
    </location>
</feature>
<dbReference type="EMBL" id="CP019434">
    <property type="protein sequence ID" value="APZ42765.1"/>
    <property type="molecule type" value="Genomic_DNA"/>
</dbReference>